<dbReference type="Pfam" id="PF02566">
    <property type="entry name" value="OsmC"/>
    <property type="match status" value="1"/>
</dbReference>
<dbReference type="InterPro" id="IPR052924">
    <property type="entry name" value="OsmC/Ohr_hydroprdx_reductase"/>
</dbReference>
<organism evidence="2 3">
    <name type="scientific">Georgenia muralis</name>
    <dbReference type="NCBI Taxonomy" id="154117"/>
    <lineage>
        <taxon>Bacteria</taxon>
        <taxon>Bacillati</taxon>
        <taxon>Actinomycetota</taxon>
        <taxon>Actinomycetes</taxon>
        <taxon>Micrococcales</taxon>
        <taxon>Bogoriellaceae</taxon>
        <taxon>Georgenia</taxon>
    </lineage>
</organism>
<evidence type="ECO:0000313" key="2">
    <source>
        <dbReference type="EMBL" id="RPF27082.1"/>
    </source>
</evidence>
<dbReference type="EMBL" id="RKRA01000001">
    <property type="protein sequence ID" value="RPF27082.1"/>
    <property type="molecule type" value="Genomic_DNA"/>
</dbReference>
<keyword evidence="3" id="KW-1185">Reference proteome</keyword>
<dbReference type="SUPFAM" id="SSF82784">
    <property type="entry name" value="OsmC-like"/>
    <property type="match status" value="1"/>
</dbReference>
<proteinExistence type="predicted"/>
<dbReference type="OrthoDB" id="9811389at2"/>
<comment type="caution">
    <text evidence="2">The sequence shown here is derived from an EMBL/GenBank/DDBJ whole genome shotgun (WGS) entry which is preliminary data.</text>
</comment>
<name>A0A3N4ZN09_9MICO</name>
<dbReference type="PANTHER" id="PTHR35368:SF1">
    <property type="entry name" value="HYDROPEROXIDE REDUCTASE"/>
    <property type="match status" value="1"/>
</dbReference>
<protein>
    <submittedName>
        <fullName evidence="2">Putative OsmC-like protein</fullName>
    </submittedName>
</protein>
<feature type="compositionally biased region" description="Polar residues" evidence="1">
    <location>
        <begin position="1"/>
        <end position="14"/>
    </location>
</feature>
<reference evidence="2 3" key="1">
    <citation type="submission" date="2018-11" db="EMBL/GenBank/DDBJ databases">
        <title>Sequencing the genomes of 1000 actinobacteria strains.</title>
        <authorList>
            <person name="Klenk H.-P."/>
        </authorList>
    </citation>
    <scope>NUCLEOTIDE SEQUENCE [LARGE SCALE GENOMIC DNA]</scope>
    <source>
        <strain evidence="2 3">DSM 14418</strain>
    </source>
</reference>
<gene>
    <name evidence="2" type="ORF">EDD32_1546</name>
</gene>
<evidence type="ECO:0000256" key="1">
    <source>
        <dbReference type="SAM" id="MobiDB-lite"/>
    </source>
</evidence>
<dbReference type="RefSeq" id="WP_123916374.1">
    <property type="nucleotide sequence ID" value="NZ_RKRA01000001.1"/>
</dbReference>
<dbReference type="InterPro" id="IPR003718">
    <property type="entry name" value="OsmC/Ohr_fam"/>
</dbReference>
<dbReference type="Proteomes" id="UP000280726">
    <property type="component" value="Unassembled WGS sequence"/>
</dbReference>
<accession>A0A3N4ZN09</accession>
<dbReference type="PANTHER" id="PTHR35368">
    <property type="entry name" value="HYDROPEROXIDE REDUCTASE"/>
    <property type="match status" value="1"/>
</dbReference>
<dbReference type="Gene3D" id="3.30.300.20">
    <property type="match status" value="1"/>
</dbReference>
<dbReference type="InterPro" id="IPR036102">
    <property type="entry name" value="OsmC/Ohrsf"/>
</dbReference>
<dbReference type="InterPro" id="IPR015946">
    <property type="entry name" value="KH_dom-like_a/b"/>
</dbReference>
<dbReference type="AlphaFoldDB" id="A0A3N4ZN09"/>
<feature type="region of interest" description="Disordered" evidence="1">
    <location>
        <begin position="1"/>
        <end position="20"/>
    </location>
</feature>
<evidence type="ECO:0000313" key="3">
    <source>
        <dbReference type="Proteomes" id="UP000280726"/>
    </source>
</evidence>
<sequence length="172" mass="18341">MTTTVSTASESPTAVSPVRAYDPTPRLADFSAAGRWKGRLSTTVEARRFGFTVAEPTSLGGTDEAANPIEYLLGSLAGCVSVVVETVAGELDVPVAAFESHATGTLDIRGFLGTADVSPHFQQLTLTLTLTTSVPEAELAELKDQVRRRCPLLNLLTDAGVDLREVWVVRRP</sequence>